<dbReference type="RefSeq" id="WP_377303751.1">
    <property type="nucleotide sequence ID" value="NZ_JBHSMK010000004.1"/>
</dbReference>
<organism evidence="2 3">
    <name type="scientific">Rhodanobacter umsongensis</name>
    <dbReference type="NCBI Taxonomy" id="633153"/>
    <lineage>
        <taxon>Bacteria</taxon>
        <taxon>Pseudomonadati</taxon>
        <taxon>Pseudomonadota</taxon>
        <taxon>Gammaproteobacteria</taxon>
        <taxon>Lysobacterales</taxon>
        <taxon>Rhodanobacteraceae</taxon>
        <taxon>Rhodanobacter</taxon>
    </lineage>
</organism>
<feature type="chain" id="PRO_5046792431" evidence="1">
    <location>
        <begin position="21"/>
        <end position="193"/>
    </location>
</feature>
<comment type="caution">
    <text evidence="2">The sequence shown here is derived from an EMBL/GenBank/DDBJ whole genome shotgun (WGS) entry which is preliminary data.</text>
</comment>
<protein>
    <submittedName>
        <fullName evidence="2">Uncharacterized protein</fullName>
    </submittedName>
</protein>
<evidence type="ECO:0000256" key="1">
    <source>
        <dbReference type="SAM" id="SignalP"/>
    </source>
</evidence>
<proteinExistence type="predicted"/>
<name>A0ABW0JKI9_9GAMM</name>
<keyword evidence="3" id="KW-1185">Reference proteome</keyword>
<dbReference type="Proteomes" id="UP001596013">
    <property type="component" value="Unassembled WGS sequence"/>
</dbReference>
<dbReference type="EMBL" id="JBHSMK010000004">
    <property type="protein sequence ID" value="MFC5436404.1"/>
    <property type="molecule type" value="Genomic_DNA"/>
</dbReference>
<evidence type="ECO:0000313" key="3">
    <source>
        <dbReference type="Proteomes" id="UP001596013"/>
    </source>
</evidence>
<evidence type="ECO:0000313" key="2">
    <source>
        <dbReference type="EMBL" id="MFC5436404.1"/>
    </source>
</evidence>
<feature type="signal peptide" evidence="1">
    <location>
        <begin position="1"/>
        <end position="20"/>
    </location>
</feature>
<keyword evidence="1" id="KW-0732">Signal</keyword>
<gene>
    <name evidence="2" type="ORF">ACFPME_07530</name>
</gene>
<accession>A0ABW0JKI9</accession>
<sequence>MSGRTWLALLLCAFAALAQAAGTDDGVLARGARDGNAPAWAISVATPAGWTRDCCTYARAIGVNAVLYQGEWSGKPQRVMVLNVWPRRLPALADEVQADRKRYLQHDPAGKVSGFAVRHPAMPCEASVYQGSDHIDDVLVFCDPGAASGVRLSWSMAFDDADPSRRILLADFMQVVLATRWSADPAVLPAHGG</sequence>
<reference evidence="3" key="1">
    <citation type="journal article" date="2019" name="Int. J. Syst. Evol. Microbiol.">
        <title>The Global Catalogue of Microorganisms (GCM) 10K type strain sequencing project: providing services to taxonomists for standard genome sequencing and annotation.</title>
        <authorList>
            <consortium name="The Broad Institute Genomics Platform"/>
            <consortium name="The Broad Institute Genome Sequencing Center for Infectious Disease"/>
            <person name="Wu L."/>
            <person name="Ma J."/>
        </authorList>
    </citation>
    <scope>NUCLEOTIDE SEQUENCE [LARGE SCALE GENOMIC DNA]</scope>
    <source>
        <strain evidence="3">JCM 17130</strain>
    </source>
</reference>